<feature type="binding site" evidence="7">
    <location>
        <position position="238"/>
    </location>
    <ligand>
        <name>Zn(2+)</name>
        <dbReference type="ChEBI" id="CHEBI:29105"/>
        <label>3</label>
    </ligand>
</feature>
<organism evidence="9 10">
    <name type="scientific">Moorella mulderi DSM 14980</name>
    <dbReference type="NCBI Taxonomy" id="1122241"/>
    <lineage>
        <taxon>Bacteria</taxon>
        <taxon>Bacillati</taxon>
        <taxon>Bacillota</taxon>
        <taxon>Clostridia</taxon>
        <taxon>Neomoorellales</taxon>
        <taxon>Neomoorellaceae</taxon>
        <taxon>Neomoorella</taxon>
    </lineage>
</organism>
<evidence type="ECO:0000256" key="1">
    <source>
        <dbReference type="ARBA" id="ARBA00005340"/>
    </source>
</evidence>
<dbReference type="GO" id="GO:0006284">
    <property type="term" value="P:base-excision repair"/>
    <property type="evidence" value="ECO:0007669"/>
    <property type="project" value="TreeGrafter"/>
</dbReference>
<dbReference type="PANTHER" id="PTHR21445">
    <property type="entry name" value="ENDONUCLEASE IV ENDODEOXYRIBONUCLEASE IV"/>
    <property type="match status" value="1"/>
</dbReference>
<keyword evidence="4 7" id="KW-0378">Hydrolase</keyword>
<protein>
    <recommendedName>
        <fullName evidence="7">Probable endonuclease 4</fullName>
        <ecNumber evidence="7">3.1.21.2</ecNumber>
    </recommendedName>
    <alternativeName>
        <fullName evidence="7">Endodeoxyribonuclease IV</fullName>
    </alternativeName>
    <alternativeName>
        <fullName evidence="7">Endonuclease IV</fullName>
    </alternativeName>
</protein>
<feature type="binding site" evidence="7">
    <location>
        <position position="191"/>
    </location>
    <ligand>
        <name>Zn(2+)</name>
        <dbReference type="ChEBI" id="CHEBI:29105"/>
        <label>3</label>
    </ligand>
</feature>
<evidence type="ECO:0000256" key="4">
    <source>
        <dbReference type="ARBA" id="ARBA00022801"/>
    </source>
</evidence>
<dbReference type="PATRIC" id="fig|1122241.3.peg.2817"/>
<dbReference type="HAMAP" id="MF_00152">
    <property type="entry name" value="Nfo"/>
    <property type="match status" value="1"/>
</dbReference>
<keyword evidence="7 9" id="KW-0255">Endonuclease</keyword>
<comment type="function">
    <text evidence="7">Endonuclease IV plays a role in DNA repair. It cleaves phosphodiester bonds at apurinic or apyrimidinic (AP) sites, generating a 3'-hydroxyl group and a 5'-terminal sugar phosphate.</text>
</comment>
<comment type="caution">
    <text evidence="9">The sequence shown here is derived from an EMBL/GenBank/DDBJ whole genome shotgun (WGS) entry which is preliminary data.</text>
</comment>
<evidence type="ECO:0000259" key="8">
    <source>
        <dbReference type="Pfam" id="PF01261"/>
    </source>
</evidence>
<dbReference type="PROSITE" id="PS51432">
    <property type="entry name" value="AP_NUCLEASE_F2_4"/>
    <property type="match status" value="1"/>
</dbReference>
<dbReference type="InterPro" id="IPR036237">
    <property type="entry name" value="Xyl_isomerase-like_sf"/>
</dbReference>
<dbReference type="EMBL" id="LTBC01000015">
    <property type="protein sequence ID" value="KYH31120.1"/>
    <property type="molecule type" value="Genomic_DNA"/>
</dbReference>
<evidence type="ECO:0000313" key="10">
    <source>
        <dbReference type="Proteomes" id="UP000075670"/>
    </source>
</evidence>
<keyword evidence="6 7" id="KW-0234">DNA repair</keyword>
<dbReference type="AlphaFoldDB" id="A0A151AUA0"/>
<keyword evidence="10" id="KW-1185">Reference proteome</keyword>
<feature type="binding site" evidence="7">
    <location>
        <position position="155"/>
    </location>
    <ligand>
        <name>Zn(2+)</name>
        <dbReference type="ChEBI" id="CHEBI:29105"/>
        <label>1</label>
    </ligand>
</feature>
<keyword evidence="5 7" id="KW-0862">Zinc</keyword>
<dbReference type="GO" id="GO:0003677">
    <property type="term" value="F:DNA binding"/>
    <property type="evidence" value="ECO:0007669"/>
    <property type="project" value="InterPro"/>
</dbReference>
<proteinExistence type="inferred from homology"/>
<comment type="cofactor">
    <cofactor evidence="7">
        <name>Zn(2+)</name>
        <dbReference type="ChEBI" id="CHEBI:29105"/>
    </cofactor>
    <text evidence="7">Binds 3 Zn(2+) ions.</text>
</comment>
<accession>A0A151AUA0</accession>
<dbReference type="PROSITE" id="PS00731">
    <property type="entry name" value="AP_NUCLEASE_F2_3"/>
    <property type="match status" value="1"/>
</dbReference>
<feature type="binding site" evidence="7">
    <location>
        <position position="155"/>
    </location>
    <ligand>
        <name>Zn(2+)</name>
        <dbReference type="ChEBI" id="CHEBI:29105"/>
        <label>2</label>
    </ligand>
</feature>
<dbReference type="GO" id="GO:0008081">
    <property type="term" value="F:phosphoric diester hydrolase activity"/>
    <property type="evidence" value="ECO:0007669"/>
    <property type="project" value="TreeGrafter"/>
</dbReference>
<dbReference type="GO" id="GO:0008270">
    <property type="term" value="F:zinc ion binding"/>
    <property type="evidence" value="ECO:0007669"/>
    <property type="project" value="UniProtKB-UniRule"/>
</dbReference>
<evidence type="ECO:0000256" key="5">
    <source>
        <dbReference type="ARBA" id="ARBA00022833"/>
    </source>
</evidence>
<feature type="binding site" evidence="7">
    <location>
        <position position="240"/>
    </location>
    <ligand>
        <name>Zn(2+)</name>
        <dbReference type="ChEBI" id="CHEBI:29105"/>
        <label>3</label>
    </ligand>
</feature>
<feature type="domain" description="Xylose isomerase-like TIM barrel" evidence="8">
    <location>
        <begin position="32"/>
        <end position="274"/>
    </location>
</feature>
<dbReference type="InterPro" id="IPR013022">
    <property type="entry name" value="Xyl_isomerase-like_TIM-brl"/>
</dbReference>
<dbReference type="GO" id="GO:0003906">
    <property type="term" value="F:DNA-(apurinic or apyrimidinic site) endonuclease activity"/>
    <property type="evidence" value="ECO:0007669"/>
    <property type="project" value="TreeGrafter"/>
</dbReference>
<dbReference type="Gene3D" id="3.20.20.150">
    <property type="entry name" value="Divalent-metal-dependent TIM barrel enzymes"/>
    <property type="match status" value="1"/>
</dbReference>
<feature type="binding site" evidence="7">
    <location>
        <position position="119"/>
    </location>
    <ligand>
        <name>Zn(2+)</name>
        <dbReference type="ChEBI" id="CHEBI:29105"/>
        <label>1</label>
    </ligand>
</feature>
<dbReference type="SUPFAM" id="SSF51658">
    <property type="entry name" value="Xylose isomerase-like"/>
    <property type="match status" value="1"/>
</dbReference>
<dbReference type="InterPro" id="IPR018246">
    <property type="entry name" value="AP_endonuc_F2_Zn_BS"/>
</dbReference>
<name>A0A151AUA0_9FIRM</name>
<dbReference type="Proteomes" id="UP000075670">
    <property type="component" value="Unassembled WGS sequence"/>
</dbReference>
<dbReference type="RefSeq" id="WP_236713116.1">
    <property type="nucleotide sequence ID" value="NZ_LTBC01000015.1"/>
</dbReference>
<reference evidence="9 10" key="1">
    <citation type="submission" date="2016-02" db="EMBL/GenBank/DDBJ databases">
        <title>Genome sequence of Moorella mulderi DSM 14980.</title>
        <authorList>
            <person name="Poehlein A."/>
            <person name="Daniel R."/>
        </authorList>
    </citation>
    <scope>NUCLEOTIDE SEQUENCE [LARGE SCALE GENOMIC DNA]</scope>
    <source>
        <strain evidence="9 10">DSM 14980</strain>
    </source>
</reference>
<dbReference type="GO" id="GO:0008833">
    <property type="term" value="F:deoxyribonuclease IV (phage-T4-induced) activity"/>
    <property type="evidence" value="ECO:0007669"/>
    <property type="project" value="UniProtKB-UniRule"/>
</dbReference>
<dbReference type="PANTHER" id="PTHR21445:SF0">
    <property type="entry name" value="APURINIC-APYRIMIDINIC ENDONUCLEASE"/>
    <property type="match status" value="1"/>
</dbReference>
<dbReference type="CDD" id="cd00019">
    <property type="entry name" value="AP2Ec"/>
    <property type="match status" value="1"/>
</dbReference>
<evidence type="ECO:0000256" key="7">
    <source>
        <dbReference type="HAMAP-Rule" id="MF_00152"/>
    </source>
</evidence>
<keyword evidence="2 7" id="KW-0479">Metal-binding</keyword>
<feature type="binding site" evidence="7">
    <location>
        <position position="79"/>
    </location>
    <ligand>
        <name>Zn(2+)</name>
        <dbReference type="ChEBI" id="CHEBI:29105"/>
        <label>1</label>
    </ligand>
</feature>
<evidence type="ECO:0000256" key="6">
    <source>
        <dbReference type="ARBA" id="ARBA00023204"/>
    </source>
</evidence>
<dbReference type="NCBIfam" id="TIGR00587">
    <property type="entry name" value="nfo"/>
    <property type="match status" value="1"/>
</dbReference>
<evidence type="ECO:0000256" key="2">
    <source>
        <dbReference type="ARBA" id="ARBA00022723"/>
    </source>
</evidence>
<dbReference type="Pfam" id="PF01261">
    <property type="entry name" value="AP_endonuc_2"/>
    <property type="match status" value="1"/>
</dbReference>
<evidence type="ECO:0000313" key="9">
    <source>
        <dbReference type="EMBL" id="KYH31120.1"/>
    </source>
</evidence>
<gene>
    <name evidence="9" type="primary">nfo_2</name>
    <name evidence="7" type="synonym">nfo</name>
    <name evidence="9" type="ORF">MOMUL_26520</name>
</gene>
<evidence type="ECO:0000256" key="3">
    <source>
        <dbReference type="ARBA" id="ARBA00022763"/>
    </source>
</evidence>
<comment type="similarity">
    <text evidence="1 7">Belongs to the AP endonuclease 2 family.</text>
</comment>
<feature type="binding site" evidence="7">
    <location>
        <position position="188"/>
    </location>
    <ligand>
        <name>Zn(2+)</name>
        <dbReference type="ChEBI" id="CHEBI:29105"/>
        <label>2</label>
    </ligand>
</feature>
<dbReference type="SMART" id="SM00518">
    <property type="entry name" value="AP2Ec"/>
    <property type="match status" value="1"/>
</dbReference>
<keyword evidence="3 7" id="KW-0227">DNA damage</keyword>
<keyword evidence="7" id="KW-0540">Nuclease</keyword>
<dbReference type="InterPro" id="IPR001719">
    <property type="entry name" value="AP_endonuc_2"/>
</dbReference>
<feature type="binding site" evidence="7">
    <location>
        <position position="270"/>
    </location>
    <ligand>
        <name>Zn(2+)</name>
        <dbReference type="ChEBI" id="CHEBI:29105"/>
        <label>2</label>
    </ligand>
</feature>
<sequence length="299" mass="32666">MKTGAYNGEGMKMLRLGAHLSIAKGLPKTVTMAKEIKANTFQYFTRNPRGGAAREIPPSEIAAWQEARQRAGLYPIAGHLPYTVNLGAVPGRQQEFARMVLHDDTLRVAAIGGEYLITHPGHHEGDREASLERIIQVIKESYLSIPEPGPMLLLETMAGQGKEVGSLEDLRSILACLEWPEKVGVCLDSAHLFAAGWDLRTPSGCRQLVKELEAKIGLERVKVMHLNDSLAPLGSHRDRHAGIGRGELGEEGIAAIVNDPFLGELTLLLETPVSTYEEYGAEIALVQKLRLDGSREPVL</sequence>
<dbReference type="EC" id="3.1.21.2" evidence="7"/>
<feature type="binding site" evidence="7">
    <location>
        <position position="225"/>
    </location>
    <ligand>
        <name>Zn(2+)</name>
        <dbReference type="ChEBI" id="CHEBI:29105"/>
        <label>2</label>
    </ligand>
</feature>
<comment type="catalytic activity">
    <reaction evidence="7">
        <text>Endonucleolytic cleavage to 5'-phosphooligonucleotide end-products.</text>
        <dbReference type="EC" id="3.1.21.2"/>
    </reaction>
</comment>